<feature type="domain" description="Putative zinc-finger" evidence="6">
    <location>
        <begin position="186"/>
        <end position="214"/>
    </location>
</feature>
<proteinExistence type="predicted"/>
<dbReference type="PANTHER" id="PTHR43133:SF8">
    <property type="entry name" value="RNA POLYMERASE SIGMA FACTOR HI_1459-RELATED"/>
    <property type="match status" value="1"/>
</dbReference>
<dbReference type="InterPro" id="IPR027383">
    <property type="entry name" value="Znf_put"/>
</dbReference>
<dbReference type="RefSeq" id="WP_358141635.1">
    <property type="nucleotide sequence ID" value="NZ_JBFALK010000034.1"/>
</dbReference>
<reference evidence="7 8" key="1">
    <citation type="submission" date="2024-06" db="EMBL/GenBank/DDBJ databases">
        <title>The Natural Products Discovery Center: Release of the First 8490 Sequenced Strains for Exploring Actinobacteria Biosynthetic Diversity.</title>
        <authorList>
            <person name="Kalkreuter E."/>
            <person name="Kautsar S.A."/>
            <person name="Yang D."/>
            <person name="Bader C.D."/>
            <person name="Teijaro C.N."/>
            <person name="Fluegel L."/>
            <person name="Davis C.M."/>
            <person name="Simpson J.R."/>
            <person name="Lauterbach L."/>
            <person name="Steele A.D."/>
            <person name="Gui C."/>
            <person name="Meng S."/>
            <person name="Li G."/>
            <person name="Viehrig K."/>
            <person name="Ye F."/>
            <person name="Su P."/>
            <person name="Kiefer A.F."/>
            <person name="Nichols A."/>
            <person name="Cepeda A.J."/>
            <person name="Yan W."/>
            <person name="Fan B."/>
            <person name="Jiang Y."/>
            <person name="Adhikari A."/>
            <person name="Zheng C.-J."/>
            <person name="Schuster L."/>
            <person name="Cowan T.M."/>
            <person name="Smanski M.J."/>
            <person name="Chevrette M.G."/>
            <person name="De Carvalho L.P.S."/>
            <person name="Shen B."/>
        </authorList>
    </citation>
    <scope>NUCLEOTIDE SEQUENCE [LARGE SCALE GENOMIC DNA]</scope>
    <source>
        <strain evidence="7 8">NPDC050100</strain>
    </source>
</reference>
<dbReference type="InterPro" id="IPR013325">
    <property type="entry name" value="RNA_pol_sigma_r2"/>
</dbReference>
<feature type="compositionally biased region" description="Basic and acidic residues" evidence="5">
    <location>
        <begin position="482"/>
        <end position="519"/>
    </location>
</feature>
<dbReference type="PANTHER" id="PTHR43133">
    <property type="entry name" value="RNA POLYMERASE ECF-TYPE SIGMA FACTO"/>
    <property type="match status" value="1"/>
</dbReference>
<evidence type="ECO:0000256" key="4">
    <source>
        <dbReference type="ARBA" id="ARBA00023163"/>
    </source>
</evidence>
<comment type="caution">
    <text evidence="7">The sequence shown here is derived from an EMBL/GenBank/DDBJ whole genome shotgun (WGS) entry which is preliminary data.</text>
</comment>
<feature type="compositionally biased region" description="Basic and acidic residues" evidence="5">
    <location>
        <begin position="349"/>
        <end position="363"/>
    </location>
</feature>
<evidence type="ECO:0000256" key="2">
    <source>
        <dbReference type="ARBA" id="ARBA00023082"/>
    </source>
</evidence>
<sequence length="568" mass="59976">MNDRVLVEALRARDPGALAALYDSYAQAIYRYCLVMLGGPDSAQVALRDTLIAAEALVGSLADPDRFRVWLYTLARGECLRRRMPQGAEQPDTDLSTVLVPQLSDPADAELRVVAWHATRGLSPEDREVLELASRHGLTGPDLATVLGTGQRYADGLQEAATERLSDAVTVEILARKGPYDCPRRARILAGFDGELDAETRERIARHLPRCETCSAHRVRHVSLAKVFGLLPEASLPDTVRVRVMSCFADPELVAYRRYVAKRVGRLTSSGFPSGGGGRGWSRALGGTLATVAAVGLVLLSFNQFADRPEDRIVGIASDAFPAAGDPPGLKVPWKATPQDRPLILTPILDRDSTRPAGSHDESAGPGVRTSPDSEPGTRATPSPSASPATPTPRPSRVESSPTEPAPSPSGETSPVPSPSDSPSGKPEPTDPTVSPVPGVDHQHHPRPQRRRCPPERSPSPTPGSTATASPSPVTAPRARPARSERPARHPRPARSDRPARPDRSERPGRPERPERRDPAGPSPAATAPAAPSPAAPPTVAAPSPPPASPPPPAPPAAAPSPAGPLVA</sequence>
<keyword evidence="1" id="KW-0805">Transcription regulation</keyword>
<dbReference type="InterPro" id="IPR039425">
    <property type="entry name" value="RNA_pol_sigma-70-like"/>
</dbReference>
<dbReference type="Gene3D" id="1.10.1740.10">
    <property type="match status" value="1"/>
</dbReference>
<evidence type="ECO:0000256" key="5">
    <source>
        <dbReference type="SAM" id="MobiDB-lite"/>
    </source>
</evidence>
<evidence type="ECO:0000313" key="8">
    <source>
        <dbReference type="Proteomes" id="UP001551675"/>
    </source>
</evidence>
<keyword evidence="2" id="KW-0731">Sigma factor</keyword>
<feature type="compositionally biased region" description="Low complexity" evidence="5">
    <location>
        <begin position="378"/>
        <end position="389"/>
    </location>
</feature>
<dbReference type="SUPFAM" id="SSF88946">
    <property type="entry name" value="Sigma2 domain of RNA polymerase sigma factors"/>
    <property type="match status" value="1"/>
</dbReference>
<evidence type="ECO:0000256" key="1">
    <source>
        <dbReference type="ARBA" id="ARBA00023015"/>
    </source>
</evidence>
<evidence type="ECO:0000256" key="3">
    <source>
        <dbReference type="ARBA" id="ARBA00023125"/>
    </source>
</evidence>
<dbReference type="Pfam" id="PF13490">
    <property type="entry name" value="zf-HC2"/>
    <property type="match status" value="1"/>
</dbReference>
<feature type="region of interest" description="Disordered" evidence="5">
    <location>
        <begin position="347"/>
        <end position="568"/>
    </location>
</feature>
<name>A0ABV3GTU8_MICGL</name>
<evidence type="ECO:0000313" key="7">
    <source>
        <dbReference type="EMBL" id="MEV0974697.1"/>
    </source>
</evidence>
<keyword evidence="3" id="KW-0238">DNA-binding</keyword>
<keyword evidence="8" id="KW-1185">Reference proteome</keyword>
<dbReference type="EMBL" id="JBFALK010000034">
    <property type="protein sequence ID" value="MEV0974697.1"/>
    <property type="molecule type" value="Genomic_DNA"/>
</dbReference>
<protein>
    <recommendedName>
        <fullName evidence="6">Putative zinc-finger domain-containing protein</fullName>
    </recommendedName>
</protein>
<accession>A0ABV3GTU8</accession>
<gene>
    <name evidence="7" type="ORF">AB0I59_39415</name>
</gene>
<evidence type="ECO:0000259" key="6">
    <source>
        <dbReference type="Pfam" id="PF13490"/>
    </source>
</evidence>
<dbReference type="Proteomes" id="UP001551675">
    <property type="component" value="Unassembled WGS sequence"/>
</dbReference>
<feature type="compositionally biased region" description="Low complexity" evidence="5">
    <location>
        <begin position="399"/>
        <end position="427"/>
    </location>
</feature>
<feature type="compositionally biased region" description="Pro residues" evidence="5">
    <location>
        <begin position="543"/>
        <end position="568"/>
    </location>
</feature>
<organism evidence="7 8">
    <name type="scientific">Microtetraspora glauca</name>
    <dbReference type="NCBI Taxonomy" id="1996"/>
    <lineage>
        <taxon>Bacteria</taxon>
        <taxon>Bacillati</taxon>
        <taxon>Actinomycetota</taxon>
        <taxon>Actinomycetes</taxon>
        <taxon>Streptosporangiales</taxon>
        <taxon>Streptosporangiaceae</taxon>
        <taxon>Microtetraspora</taxon>
    </lineage>
</organism>
<keyword evidence="4" id="KW-0804">Transcription</keyword>